<dbReference type="Gene3D" id="3.40.50.720">
    <property type="entry name" value="NAD(P)-binding Rossmann-like Domain"/>
    <property type="match status" value="2"/>
</dbReference>
<reference evidence="6" key="1">
    <citation type="journal article" date="2019" name="Int. J. Syst. Evol. Microbiol.">
        <title>The Global Catalogue of Microorganisms (GCM) 10K type strain sequencing project: providing services to taxonomists for standard genome sequencing and annotation.</title>
        <authorList>
            <consortium name="The Broad Institute Genomics Platform"/>
            <consortium name="The Broad Institute Genome Sequencing Center for Infectious Disease"/>
            <person name="Wu L."/>
            <person name="Ma J."/>
        </authorList>
    </citation>
    <scope>NUCLEOTIDE SEQUENCE [LARGE SCALE GENOMIC DNA]</scope>
    <source>
        <strain evidence="6">JCM 17986</strain>
    </source>
</reference>
<comment type="similarity">
    <text evidence="1 3">Belongs to the short-chain dehydrogenases/reductases (SDR) family.</text>
</comment>
<evidence type="ECO:0000313" key="6">
    <source>
        <dbReference type="Proteomes" id="UP001500466"/>
    </source>
</evidence>
<dbReference type="PROSITE" id="PS00061">
    <property type="entry name" value="ADH_SHORT"/>
    <property type="match status" value="1"/>
</dbReference>
<evidence type="ECO:0000256" key="1">
    <source>
        <dbReference type="ARBA" id="ARBA00006484"/>
    </source>
</evidence>
<dbReference type="PANTHER" id="PTHR45024">
    <property type="entry name" value="DEHYDROGENASES, SHORT CHAIN"/>
    <property type="match status" value="1"/>
</dbReference>
<dbReference type="EMBL" id="BAABHS010000012">
    <property type="protein sequence ID" value="GAA4968649.1"/>
    <property type="molecule type" value="Genomic_DNA"/>
</dbReference>
<protein>
    <submittedName>
        <fullName evidence="5">SDR family NAD(P)-dependent oxidoreductase</fullName>
    </submittedName>
</protein>
<dbReference type="RefSeq" id="WP_345676656.1">
    <property type="nucleotide sequence ID" value="NZ_BAABHS010000012.1"/>
</dbReference>
<feature type="domain" description="Ketoreductase" evidence="4">
    <location>
        <begin position="9"/>
        <end position="226"/>
    </location>
</feature>
<dbReference type="Pfam" id="PF00106">
    <property type="entry name" value="adh_short"/>
    <property type="match status" value="1"/>
</dbReference>
<keyword evidence="6" id="KW-1185">Reference proteome</keyword>
<dbReference type="InterPro" id="IPR002347">
    <property type="entry name" value="SDR_fam"/>
</dbReference>
<accession>A0ABP9HDQ7</accession>
<dbReference type="PRINTS" id="PR00081">
    <property type="entry name" value="GDHRDH"/>
</dbReference>
<dbReference type="InterPro" id="IPR036291">
    <property type="entry name" value="NAD(P)-bd_dom_sf"/>
</dbReference>
<evidence type="ECO:0000313" key="5">
    <source>
        <dbReference type="EMBL" id="GAA4968649.1"/>
    </source>
</evidence>
<keyword evidence="2" id="KW-0560">Oxidoreductase</keyword>
<dbReference type="SUPFAM" id="SSF51735">
    <property type="entry name" value="NAD(P)-binding Rossmann-fold domains"/>
    <property type="match status" value="1"/>
</dbReference>
<dbReference type="SMART" id="SM00822">
    <property type="entry name" value="PKS_KR"/>
    <property type="match status" value="1"/>
</dbReference>
<gene>
    <name evidence="5" type="ORF">GCM10023205_37300</name>
</gene>
<name>A0ABP9HDQ7_9ACTN</name>
<evidence type="ECO:0000256" key="3">
    <source>
        <dbReference type="RuleBase" id="RU000363"/>
    </source>
</evidence>
<dbReference type="PRINTS" id="PR00080">
    <property type="entry name" value="SDRFAMILY"/>
</dbReference>
<evidence type="ECO:0000256" key="2">
    <source>
        <dbReference type="ARBA" id="ARBA00023002"/>
    </source>
</evidence>
<proteinExistence type="inferred from homology"/>
<dbReference type="InterPro" id="IPR020904">
    <property type="entry name" value="Sc_DH/Rdtase_CS"/>
</dbReference>
<dbReference type="InterPro" id="IPR051687">
    <property type="entry name" value="Peroxisomal_Beta-Oxidation"/>
</dbReference>
<sequence>MDALRFDGRVAVVTGAGRNLGRAYALALAAAGAKIVVNDLGVPISDTDGSGERPAENPALEVVREIEALGGEAVANTDSIATAEGGAAIVETAVKAFGRVDIVVNNAGVVRSAPFADLTPDLVRPVLDTQLASIFHVTGPAWRLMAEQGYGRVVNISSGSAWSGVPEFAAYGGAKAGVIGMTRQMATEGAPLGIKVNVVAPYAKTRPGSGFGPIPPSDELNAWMRPEFLTPLIGLLAHEDCPVTGECFAAGAGYVSRVVMTTTQGLFDRGMTPATLLRDWNQVMETDAMAVVGHDGGGTLHKMITPFVEQQQAGNGG</sequence>
<evidence type="ECO:0000259" key="4">
    <source>
        <dbReference type="SMART" id="SM00822"/>
    </source>
</evidence>
<dbReference type="PANTHER" id="PTHR45024:SF2">
    <property type="entry name" value="SCP2 DOMAIN-CONTAINING PROTEIN"/>
    <property type="match status" value="1"/>
</dbReference>
<organism evidence="5 6">
    <name type="scientific">Yinghuangia aomiensis</name>
    <dbReference type="NCBI Taxonomy" id="676205"/>
    <lineage>
        <taxon>Bacteria</taxon>
        <taxon>Bacillati</taxon>
        <taxon>Actinomycetota</taxon>
        <taxon>Actinomycetes</taxon>
        <taxon>Kitasatosporales</taxon>
        <taxon>Streptomycetaceae</taxon>
        <taxon>Yinghuangia</taxon>
    </lineage>
</organism>
<dbReference type="Proteomes" id="UP001500466">
    <property type="component" value="Unassembled WGS sequence"/>
</dbReference>
<dbReference type="InterPro" id="IPR057326">
    <property type="entry name" value="KR_dom"/>
</dbReference>
<comment type="caution">
    <text evidence="5">The sequence shown here is derived from an EMBL/GenBank/DDBJ whole genome shotgun (WGS) entry which is preliminary data.</text>
</comment>